<dbReference type="Gene3D" id="3.10.450.50">
    <property type="match status" value="1"/>
</dbReference>
<dbReference type="SUPFAM" id="SSF54427">
    <property type="entry name" value="NTF2-like"/>
    <property type="match status" value="1"/>
</dbReference>
<dbReference type="AlphaFoldDB" id="A0AAW1T7T6"/>
<organism evidence="1 2">
    <name type="scientific">Apatococcus fuscideae</name>
    <dbReference type="NCBI Taxonomy" id="2026836"/>
    <lineage>
        <taxon>Eukaryota</taxon>
        <taxon>Viridiplantae</taxon>
        <taxon>Chlorophyta</taxon>
        <taxon>core chlorophytes</taxon>
        <taxon>Trebouxiophyceae</taxon>
        <taxon>Chlorellales</taxon>
        <taxon>Chlorellaceae</taxon>
        <taxon>Apatococcus</taxon>
    </lineage>
</organism>
<proteinExistence type="predicted"/>
<dbReference type="InterPro" id="IPR018790">
    <property type="entry name" value="DUF2358"/>
</dbReference>
<evidence type="ECO:0000313" key="2">
    <source>
        <dbReference type="Proteomes" id="UP001485043"/>
    </source>
</evidence>
<sequence>MEMRSIAAEAPQLKRRVLLATPFLVAVAAAHQPVEAAARTAQDLIPQVQRDFQEGQYYITGRLTQDIFAPDCTFKDPTTNVKGPQAYSKAVAALFDPERSRADLISIKALGTDAIELKWRFEAVLKFPTSPKIKPYTGTTIYHISNGLIDQHVETWDISALDAFISVFVPSYGAPPAPPVTS</sequence>
<keyword evidence="2" id="KW-1185">Reference proteome</keyword>
<accession>A0AAW1T7T6</accession>
<protein>
    <recommendedName>
        <fullName evidence="3">SnoaL-like domain-containing protein</fullName>
    </recommendedName>
</protein>
<reference evidence="1 2" key="1">
    <citation type="journal article" date="2024" name="Nat. Commun.">
        <title>Phylogenomics reveals the evolutionary origins of lichenization in chlorophyte algae.</title>
        <authorList>
            <person name="Puginier C."/>
            <person name="Libourel C."/>
            <person name="Otte J."/>
            <person name="Skaloud P."/>
            <person name="Haon M."/>
            <person name="Grisel S."/>
            <person name="Petersen M."/>
            <person name="Berrin J.G."/>
            <person name="Delaux P.M."/>
            <person name="Dal Grande F."/>
            <person name="Keller J."/>
        </authorList>
    </citation>
    <scope>NUCLEOTIDE SEQUENCE [LARGE SCALE GENOMIC DNA]</scope>
    <source>
        <strain evidence="1 2">SAG 2523</strain>
    </source>
</reference>
<dbReference type="PANTHER" id="PTHR34123:SF3">
    <property type="entry name" value="SNOAL-LIKE DOMAIN-CONTAINING PROTEIN"/>
    <property type="match status" value="1"/>
</dbReference>
<dbReference type="Proteomes" id="UP001485043">
    <property type="component" value="Unassembled WGS sequence"/>
</dbReference>
<dbReference type="EMBL" id="JALJOV010000306">
    <property type="protein sequence ID" value="KAK9864883.1"/>
    <property type="molecule type" value="Genomic_DNA"/>
</dbReference>
<gene>
    <name evidence="1" type="ORF">WJX84_003686</name>
</gene>
<dbReference type="InterPro" id="IPR032710">
    <property type="entry name" value="NTF2-like_dom_sf"/>
</dbReference>
<name>A0AAW1T7T6_9CHLO</name>
<comment type="caution">
    <text evidence="1">The sequence shown here is derived from an EMBL/GenBank/DDBJ whole genome shotgun (WGS) entry which is preliminary data.</text>
</comment>
<evidence type="ECO:0000313" key="1">
    <source>
        <dbReference type="EMBL" id="KAK9864883.1"/>
    </source>
</evidence>
<dbReference type="Pfam" id="PF10184">
    <property type="entry name" value="DUF2358"/>
    <property type="match status" value="1"/>
</dbReference>
<evidence type="ECO:0008006" key="3">
    <source>
        <dbReference type="Google" id="ProtNLM"/>
    </source>
</evidence>
<dbReference type="PANTHER" id="PTHR34123">
    <property type="entry name" value="OS04G0578200 PROTEIN"/>
    <property type="match status" value="1"/>
</dbReference>